<evidence type="ECO:0000313" key="3">
    <source>
        <dbReference type="Proteomes" id="UP000281647"/>
    </source>
</evidence>
<dbReference type="OrthoDB" id="9812902at2"/>
<protein>
    <recommendedName>
        <fullName evidence="4">Porin</fullName>
    </recommendedName>
</protein>
<keyword evidence="1" id="KW-0732">Signal</keyword>
<evidence type="ECO:0000313" key="2">
    <source>
        <dbReference type="EMBL" id="RUM97193.1"/>
    </source>
</evidence>
<feature type="signal peptide" evidence="1">
    <location>
        <begin position="1"/>
        <end position="23"/>
    </location>
</feature>
<evidence type="ECO:0000256" key="1">
    <source>
        <dbReference type="SAM" id="SignalP"/>
    </source>
</evidence>
<keyword evidence="3" id="KW-1185">Reference proteome</keyword>
<evidence type="ECO:0008006" key="4">
    <source>
        <dbReference type="Google" id="ProtNLM"/>
    </source>
</evidence>
<sequence>MRKLNLPCLAALFSTAFIAAASAEEALPGFEQPEPIVKQLPPEPDDEAANSGTFKVGDFDVRVSGSVTVDIGVGPVKPPRR</sequence>
<name>A0A432V4N6_9HYPH</name>
<comment type="caution">
    <text evidence="2">The sequence shown here is derived from an EMBL/GenBank/DDBJ whole genome shotgun (WGS) entry which is preliminary data.</text>
</comment>
<dbReference type="AlphaFoldDB" id="A0A432V4N6"/>
<gene>
    <name evidence="2" type="ORF">EET67_13645</name>
</gene>
<dbReference type="RefSeq" id="WP_128625203.1">
    <property type="nucleotide sequence ID" value="NZ_ML133511.1"/>
</dbReference>
<dbReference type="EMBL" id="RKST01000013">
    <property type="protein sequence ID" value="RUM97193.1"/>
    <property type="molecule type" value="Genomic_DNA"/>
</dbReference>
<dbReference type="Proteomes" id="UP000281647">
    <property type="component" value="Unassembled WGS sequence"/>
</dbReference>
<accession>A0A432V4N6</accession>
<organism evidence="2 3">
    <name type="scientific">Borborobacter arsenicus</name>
    <dbReference type="NCBI Taxonomy" id="1851146"/>
    <lineage>
        <taxon>Bacteria</taxon>
        <taxon>Pseudomonadati</taxon>
        <taxon>Pseudomonadota</taxon>
        <taxon>Alphaproteobacteria</taxon>
        <taxon>Hyphomicrobiales</taxon>
        <taxon>Phyllobacteriaceae</taxon>
        <taxon>Borborobacter</taxon>
    </lineage>
</organism>
<reference evidence="2 3" key="1">
    <citation type="submission" date="2018-11" db="EMBL/GenBank/DDBJ databases">
        <title>Pseudaminobacter arsenicus sp. nov., an arsenic-resistant bacterium isolated from arsenic-rich aquifers.</title>
        <authorList>
            <person name="Mu Y."/>
        </authorList>
    </citation>
    <scope>NUCLEOTIDE SEQUENCE [LARGE SCALE GENOMIC DNA]</scope>
    <source>
        <strain evidence="2 3">CB3</strain>
    </source>
</reference>
<proteinExistence type="predicted"/>
<feature type="chain" id="PRO_5019067609" description="Porin" evidence="1">
    <location>
        <begin position="24"/>
        <end position="81"/>
    </location>
</feature>